<sequence length="156" mass="17711">MLEIGKEFKIENVLSLRKKMTQQEIQQEMMSIGEFLEQNSFKKNGPIVTATFAIEQSNEQPLLDTEILVPIDKPANLYGKYKFKDVFHLINAVYARHEGNPNTLQNTYNELNQYISEKGLQPITAAYNVNVVDLNPGQSMDDMIVDVYVGVNPSIV</sequence>
<reference evidence="1 2" key="1">
    <citation type="submission" date="2016-11" db="EMBL/GenBank/DDBJ databases">
        <title>Paenibacillus species isolates.</title>
        <authorList>
            <person name="Beno S.M."/>
        </authorList>
    </citation>
    <scope>NUCLEOTIDE SEQUENCE [LARGE SCALE GENOMIC DNA]</scope>
    <source>
        <strain evidence="1 2">FSL H7-0433</strain>
    </source>
</reference>
<name>A0ABX3GI61_9BACL</name>
<evidence type="ECO:0000313" key="2">
    <source>
        <dbReference type="Proteomes" id="UP000187158"/>
    </source>
</evidence>
<dbReference type="EMBL" id="MPVP01000215">
    <property type="protein sequence ID" value="OMD20603.1"/>
    <property type="molecule type" value="Genomic_DNA"/>
</dbReference>
<dbReference type="Proteomes" id="UP000187158">
    <property type="component" value="Unassembled WGS sequence"/>
</dbReference>
<gene>
    <name evidence="1" type="ORF">BSO21_24330</name>
</gene>
<dbReference type="Gene3D" id="3.20.80.10">
    <property type="entry name" value="Regulatory factor, effector binding domain"/>
    <property type="match status" value="1"/>
</dbReference>
<dbReference type="SUPFAM" id="SSF55136">
    <property type="entry name" value="Probable bacterial effector-binding domain"/>
    <property type="match status" value="1"/>
</dbReference>
<proteinExistence type="predicted"/>
<organism evidence="1 2">
    <name type="scientific">Paenibacillus odorifer</name>
    <dbReference type="NCBI Taxonomy" id="189426"/>
    <lineage>
        <taxon>Bacteria</taxon>
        <taxon>Bacillati</taxon>
        <taxon>Bacillota</taxon>
        <taxon>Bacilli</taxon>
        <taxon>Bacillales</taxon>
        <taxon>Paenibacillaceae</taxon>
        <taxon>Paenibacillus</taxon>
    </lineage>
</organism>
<comment type="caution">
    <text evidence="1">The sequence shown here is derived from an EMBL/GenBank/DDBJ whole genome shotgun (WGS) entry which is preliminary data.</text>
</comment>
<dbReference type="InterPro" id="IPR011256">
    <property type="entry name" value="Reg_factor_effector_dom_sf"/>
</dbReference>
<protein>
    <submittedName>
        <fullName evidence="1">AraC family transcriptional regulator</fullName>
    </submittedName>
</protein>
<evidence type="ECO:0000313" key="1">
    <source>
        <dbReference type="EMBL" id="OMD20603.1"/>
    </source>
</evidence>
<accession>A0ABX3GI61</accession>
<keyword evidence="2" id="KW-1185">Reference proteome</keyword>